<dbReference type="Gene3D" id="2.60.120.290">
    <property type="entry name" value="Spermadhesin, CUB domain"/>
    <property type="match status" value="1"/>
</dbReference>
<evidence type="ECO:0000313" key="6">
    <source>
        <dbReference type="EMBL" id="CAH1793249.1"/>
    </source>
</evidence>
<reference evidence="6" key="1">
    <citation type="submission" date="2022-03" db="EMBL/GenBank/DDBJ databases">
        <authorList>
            <person name="Martin C."/>
        </authorList>
    </citation>
    <scope>NUCLEOTIDE SEQUENCE</scope>
</reference>
<evidence type="ECO:0000256" key="2">
    <source>
        <dbReference type="PROSITE-ProRule" id="PRU00124"/>
    </source>
</evidence>
<feature type="transmembrane region" description="Helical" evidence="4">
    <location>
        <begin position="232"/>
        <end position="252"/>
    </location>
</feature>
<dbReference type="CDD" id="cd00112">
    <property type="entry name" value="LDLa"/>
    <property type="match status" value="1"/>
</dbReference>
<evidence type="ECO:0000313" key="7">
    <source>
        <dbReference type="Proteomes" id="UP000749559"/>
    </source>
</evidence>
<name>A0A8S4PIN9_OWEFU</name>
<dbReference type="InterPro" id="IPR035914">
    <property type="entry name" value="Sperma_CUB_dom_sf"/>
</dbReference>
<proteinExistence type="predicted"/>
<feature type="chain" id="PRO_5035753342" description="CUB domain-containing protein" evidence="5">
    <location>
        <begin position="24"/>
        <end position="299"/>
    </location>
</feature>
<dbReference type="PANTHER" id="PTHR24652:SF67">
    <property type="entry name" value="LOW-DENSITY LIPOPROTEIN RECEPTOR CLASS A DOMAIN-CONTAINING PROTEIN 2"/>
    <property type="match status" value="1"/>
</dbReference>
<keyword evidence="4" id="KW-0812">Transmembrane</keyword>
<keyword evidence="5" id="KW-0732">Signal</keyword>
<dbReference type="InterPro" id="IPR002172">
    <property type="entry name" value="LDrepeatLR_classA_rpt"/>
</dbReference>
<keyword evidence="1 2" id="KW-1015">Disulfide bond</keyword>
<accession>A0A8S4PIN9</accession>
<dbReference type="Gene3D" id="4.10.400.10">
    <property type="entry name" value="Low-density Lipoprotein Receptor"/>
    <property type="match status" value="1"/>
</dbReference>
<evidence type="ECO:0000256" key="4">
    <source>
        <dbReference type="SAM" id="Phobius"/>
    </source>
</evidence>
<dbReference type="AlphaFoldDB" id="A0A8S4PIN9"/>
<feature type="disulfide bond" evidence="2">
    <location>
        <begin position="177"/>
        <end position="195"/>
    </location>
</feature>
<dbReference type="SUPFAM" id="SSF57424">
    <property type="entry name" value="LDL receptor-like module"/>
    <property type="match status" value="1"/>
</dbReference>
<dbReference type="PANTHER" id="PTHR24652">
    <property type="entry name" value="LOW-DENSITY LIPOPROTEIN RECEPTOR CLASS A DOMAIN-CONTAINING PROTEIN 2"/>
    <property type="match status" value="1"/>
</dbReference>
<keyword evidence="4" id="KW-1133">Transmembrane helix</keyword>
<gene>
    <name evidence="6" type="ORF">OFUS_LOCUS18125</name>
</gene>
<feature type="region of interest" description="Disordered" evidence="3">
    <location>
        <begin position="269"/>
        <end position="299"/>
    </location>
</feature>
<dbReference type="InterPro" id="IPR042333">
    <property type="entry name" value="LRAD2/Mig-13-like"/>
</dbReference>
<dbReference type="SUPFAM" id="SSF49854">
    <property type="entry name" value="Spermadhesin, CUB domain"/>
    <property type="match status" value="1"/>
</dbReference>
<evidence type="ECO:0000256" key="3">
    <source>
        <dbReference type="SAM" id="MobiDB-lite"/>
    </source>
</evidence>
<dbReference type="Proteomes" id="UP000749559">
    <property type="component" value="Unassembled WGS sequence"/>
</dbReference>
<evidence type="ECO:0008006" key="8">
    <source>
        <dbReference type="Google" id="ProtNLM"/>
    </source>
</evidence>
<evidence type="ECO:0000256" key="1">
    <source>
        <dbReference type="ARBA" id="ARBA00023157"/>
    </source>
</evidence>
<comment type="caution">
    <text evidence="2">Lacks conserved residue(s) required for the propagation of feature annotation.</text>
</comment>
<keyword evidence="7" id="KW-1185">Reference proteome</keyword>
<dbReference type="PROSITE" id="PS50068">
    <property type="entry name" value="LDLRA_2"/>
    <property type="match status" value="1"/>
</dbReference>
<evidence type="ECO:0000256" key="5">
    <source>
        <dbReference type="SAM" id="SignalP"/>
    </source>
</evidence>
<dbReference type="EMBL" id="CAIIXF020000008">
    <property type="protein sequence ID" value="CAH1793249.1"/>
    <property type="molecule type" value="Genomic_DNA"/>
</dbReference>
<dbReference type="OrthoDB" id="9971251at2759"/>
<comment type="caution">
    <text evidence="6">The sequence shown here is derived from an EMBL/GenBank/DDBJ whole genome shotgun (WGS) entry which is preliminary data.</text>
</comment>
<keyword evidence="4" id="KW-0472">Membrane</keyword>
<protein>
    <recommendedName>
        <fullName evidence="8">CUB domain-containing protein</fullName>
    </recommendedName>
</protein>
<organism evidence="6 7">
    <name type="scientific">Owenia fusiformis</name>
    <name type="common">Polychaete worm</name>
    <dbReference type="NCBI Taxonomy" id="6347"/>
    <lineage>
        <taxon>Eukaryota</taxon>
        <taxon>Metazoa</taxon>
        <taxon>Spiralia</taxon>
        <taxon>Lophotrochozoa</taxon>
        <taxon>Annelida</taxon>
        <taxon>Polychaeta</taxon>
        <taxon>Sedentaria</taxon>
        <taxon>Canalipalpata</taxon>
        <taxon>Sabellida</taxon>
        <taxon>Oweniida</taxon>
        <taxon>Oweniidae</taxon>
        <taxon>Owenia</taxon>
    </lineage>
</organism>
<sequence>MRSHSLWVTILWLYTGYIQLVRSYATTRHKTIILNDTMDNNVTAISGALVKSSQTFPDHPTLVSTIFTPAEEGQQFQLEFKQFDVPKTSHGCEDYLTICETQVPNFQDHCKNKLLYRYCGDLKGLDKSHVINSQPNMSLTVLWRTGRRRSEDQGFSFHLTAYTSSREQCNGSSSFSCSKEICIDKNLQCDGMRNCLEVTSYTSDEFNCSYAWELSGNMTALEEGPMEFSASWLISIAAIVGLLALTIIAICSKIQSKLKARRKSNERKAAEAMLNDSSNTETKSLTKRESVSGAIEETV</sequence>
<feature type="signal peptide" evidence="5">
    <location>
        <begin position="1"/>
        <end position="23"/>
    </location>
</feature>
<dbReference type="InterPro" id="IPR036055">
    <property type="entry name" value="LDL_receptor-like_sf"/>
</dbReference>